<dbReference type="InParanoid" id="Q5K7P8"/>
<proteinExistence type="predicted"/>
<dbReference type="GeneID" id="3255248"/>
<dbReference type="eggNOG" id="ENOG502RW13">
    <property type="taxonomic scope" value="Eukaryota"/>
</dbReference>
<protein>
    <recommendedName>
        <fullName evidence="4">Retrotransposon gag domain-containing protein</fullName>
    </recommendedName>
</protein>
<dbReference type="EMBL" id="AE017353">
    <property type="protein sequence ID" value="AAW46799.1"/>
    <property type="molecule type" value="Genomic_DNA"/>
</dbReference>
<dbReference type="RefSeq" id="XP_568316.1">
    <property type="nucleotide sequence ID" value="XM_568316.2"/>
</dbReference>
<dbReference type="Proteomes" id="UP000002149">
    <property type="component" value="Chromosome 13"/>
</dbReference>
<dbReference type="KEGG" id="cne:CNM01700"/>
<evidence type="ECO:0000313" key="2">
    <source>
        <dbReference type="EMBL" id="AAW46799.1"/>
    </source>
</evidence>
<gene>
    <name evidence="2" type="ordered locus">CNM01700</name>
</gene>
<dbReference type="HOGENOM" id="CLU_852629_0_0_1"/>
<dbReference type="STRING" id="214684.Q5K7P8"/>
<sequence>MPPKTYIPPSINRRSTRLHPPQPFPLQIASTHALDLSSLSDITPLHLPSMSSHQVTDSTPVRPRALSVGATARSHDPIHTHTPTTSVQPRSTISHPQPLVHEIARLYETEMTNRLATHLQHVDTIFQQRFNELHDLFQATHGAALCHSTPLHQADPSLDTSLSTSLTLPLRPTSHQPVAPPTQPPTIPLDPPSSTAVIGKTDFALSTSQSTQLKASDLPKFYGRDDDDIVDWVQKISSIKRGSQATDIDILRLLPSLLRSNSLNYYARLSEKEHTSLTTWAAWSKELQDRFFLPNRLADLKERCIRRHLGQNEKFADYYKDKVYLQ</sequence>
<organism evidence="2 3">
    <name type="scientific">Cryptococcus deneoformans (strain JEC21 / ATCC MYA-565)</name>
    <name type="common">Cryptococcus neoformans var. neoformans serotype D</name>
    <dbReference type="NCBI Taxonomy" id="214684"/>
    <lineage>
        <taxon>Eukaryota</taxon>
        <taxon>Fungi</taxon>
        <taxon>Dikarya</taxon>
        <taxon>Basidiomycota</taxon>
        <taxon>Agaricomycotina</taxon>
        <taxon>Tremellomycetes</taxon>
        <taxon>Tremellales</taxon>
        <taxon>Cryptococcaceae</taxon>
        <taxon>Cryptococcus</taxon>
        <taxon>Cryptococcus neoformans species complex</taxon>
    </lineage>
</organism>
<dbReference type="AlphaFoldDB" id="Q5K7P8"/>
<feature type="region of interest" description="Disordered" evidence="1">
    <location>
        <begin position="1"/>
        <end position="20"/>
    </location>
</feature>
<dbReference type="OMA" id="ERCIRRH"/>
<reference evidence="2 3" key="1">
    <citation type="journal article" date="2005" name="Science">
        <title>The genome of the basidiomycetous yeast and human pathogen Cryptococcus neoformans.</title>
        <authorList>
            <person name="Loftus B.J."/>
            <person name="Fung E."/>
            <person name="Roncaglia P."/>
            <person name="Rowley D."/>
            <person name="Amedeo P."/>
            <person name="Bruno D."/>
            <person name="Vamathevan J."/>
            <person name="Miranda M."/>
            <person name="Anderson I.J."/>
            <person name="Fraser J.A."/>
            <person name="Allen J.E."/>
            <person name="Bosdet I.E."/>
            <person name="Brent M.R."/>
            <person name="Chiu R."/>
            <person name="Doering T.L."/>
            <person name="Donlin M.J."/>
            <person name="D'Souza C.A."/>
            <person name="Fox D.S."/>
            <person name="Grinberg V."/>
            <person name="Fu J."/>
            <person name="Fukushima M."/>
            <person name="Haas B.J."/>
            <person name="Huang J.C."/>
            <person name="Janbon G."/>
            <person name="Jones S.J."/>
            <person name="Koo H.L."/>
            <person name="Krzywinski M.I."/>
            <person name="Kwon-Chung J.K."/>
            <person name="Lengeler K.B."/>
            <person name="Maiti R."/>
            <person name="Marra M.A."/>
            <person name="Marra R.E."/>
            <person name="Mathewson C.A."/>
            <person name="Mitchell T.G."/>
            <person name="Pertea M."/>
            <person name="Riggs F.R."/>
            <person name="Salzberg S.L."/>
            <person name="Schein J.E."/>
            <person name="Shvartsbeyn A."/>
            <person name="Shin H."/>
            <person name="Shumway M."/>
            <person name="Specht C.A."/>
            <person name="Suh B.B."/>
            <person name="Tenney A."/>
            <person name="Utterback T.R."/>
            <person name="Wickes B.L."/>
            <person name="Wortman J.R."/>
            <person name="Wye N.H."/>
            <person name="Kronstad J.W."/>
            <person name="Lodge J.K."/>
            <person name="Heitman J."/>
            <person name="Davis R.W."/>
            <person name="Fraser C.M."/>
            <person name="Hyman R.W."/>
        </authorList>
    </citation>
    <scope>NUCLEOTIDE SEQUENCE [LARGE SCALE GENOMIC DNA]</scope>
    <source>
        <strain evidence="3">JEC21 / ATCC MYA-565</strain>
    </source>
</reference>
<name>Q5K7P8_CRYD1</name>
<accession>Q55I61</accession>
<dbReference type="OrthoDB" id="2588640at2759"/>
<feature type="region of interest" description="Disordered" evidence="1">
    <location>
        <begin position="70"/>
        <end position="93"/>
    </location>
</feature>
<accession>Q5K7P8</accession>
<evidence type="ECO:0000256" key="1">
    <source>
        <dbReference type="SAM" id="MobiDB-lite"/>
    </source>
</evidence>
<evidence type="ECO:0008006" key="4">
    <source>
        <dbReference type="Google" id="ProtNLM"/>
    </source>
</evidence>
<dbReference type="VEuPathDB" id="FungiDB:CNM01700"/>
<dbReference type="PaxDb" id="214684-Q5K7P8"/>
<keyword evidence="3" id="KW-1185">Reference proteome</keyword>
<evidence type="ECO:0000313" key="3">
    <source>
        <dbReference type="Proteomes" id="UP000002149"/>
    </source>
</evidence>
<feature type="compositionally biased region" description="Polar residues" evidence="1">
    <location>
        <begin position="81"/>
        <end position="93"/>
    </location>
</feature>